<keyword evidence="1" id="KW-1133">Transmembrane helix</keyword>
<dbReference type="STRING" id="1123010.SAMN02745724_03071"/>
<keyword evidence="1" id="KW-0812">Transmembrane</keyword>
<keyword evidence="3" id="KW-1185">Reference proteome</keyword>
<feature type="transmembrane region" description="Helical" evidence="1">
    <location>
        <begin position="96"/>
        <end position="115"/>
    </location>
</feature>
<sequence>MKYRLLTILFLSLFLLEVRFLLPPEYALAPTEFNYEFHETKLTSNSNNKLLTDKNVLIFTAAIHQALYLFLNISVQKFKLYFKNKLNILAEHMNKLFLQIKVFNPFYLSTIKIYFLSLSLPSIH</sequence>
<evidence type="ECO:0000313" key="3">
    <source>
        <dbReference type="Proteomes" id="UP000198862"/>
    </source>
</evidence>
<proteinExistence type="predicted"/>
<dbReference type="AlphaFoldDB" id="A0A1I1NG12"/>
<dbReference type="RefSeq" id="WP_091985953.1">
    <property type="nucleotide sequence ID" value="NZ_FOLO01000025.1"/>
</dbReference>
<name>A0A1I1NG12_9GAMM</name>
<evidence type="ECO:0000256" key="1">
    <source>
        <dbReference type="SAM" id="Phobius"/>
    </source>
</evidence>
<organism evidence="2 3">
    <name type="scientific">Pseudoalteromonas denitrificans DSM 6059</name>
    <dbReference type="NCBI Taxonomy" id="1123010"/>
    <lineage>
        <taxon>Bacteria</taxon>
        <taxon>Pseudomonadati</taxon>
        <taxon>Pseudomonadota</taxon>
        <taxon>Gammaproteobacteria</taxon>
        <taxon>Alteromonadales</taxon>
        <taxon>Pseudoalteromonadaceae</taxon>
        <taxon>Pseudoalteromonas</taxon>
    </lineage>
</organism>
<protein>
    <submittedName>
        <fullName evidence="2">Uncharacterized protein</fullName>
    </submittedName>
</protein>
<dbReference type="Proteomes" id="UP000198862">
    <property type="component" value="Unassembled WGS sequence"/>
</dbReference>
<dbReference type="EMBL" id="FOLO01000025">
    <property type="protein sequence ID" value="SFC96611.1"/>
    <property type="molecule type" value="Genomic_DNA"/>
</dbReference>
<feature type="transmembrane region" description="Helical" evidence="1">
    <location>
        <begin position="56"/>
        <end position="75"/>
    </location>
</feature>
<gene>
    <name evidence="2" type="ORF">SAMN02745724_03071</name>
</gene>
<accession>A0A1I1NG12</accession>
<keyword evidence="1" id="KW-0472">Membrane</keyword>
<reference evidence="2 3" key="1">
    <citation type="submission" date="2016-10" db="EMBL/GenBank/DDBJ databases">
        <authorList>
            <person name="de Groot N.N."/>
        </authorList>
    </citation>
    <scope>NUCLEOTIDE SEQUENCE [LARGE SCALE GENOMIC DNA]</scope>
    <source>
        <strain evidence="2 3">DSM 6059</strain>
    </source>
</reference>
<evidence type="ECO:0000313" key="2">
    <source>
        <dbReference type="EMBL" id="SFC96611.1"/>
    </source>
</evidence>